<reference evidence="2" key="1">
    <citation type="submission" date="2022-10" db="EMBL/GenBank/DDBJ databases">
        <authorList>
            <person name="Chen Y."/>
            <person name="Dougan E. K."/>
            <person name="Chan C."/>
            <person name="Rhodes N."/>
            <person name="Thang M."/>
        </authorList>
    </citation>
    <scope>NUCLEOTIDE SEQUENCE</scope>
</reference>
<evidence type="ECO:0000313" key="3">
    <source>
        <dbReference type="EMBL" id="CAL1159085.1"/>
    </source>
</evidence>
<feature type="region of interest" description="Disordered" evidence="1">
    <location>
        <begin position="216"/>
        <end position="253"/>
    </location>
</feature>
<dbReference type="AlphaFoldDB" id="A0A9P1G9A3"/>
<reference evidence="3" key="2">
    <citation type="submission" date="2024-04" db="EMBL/GenBank/DDBJ databases">
        <authorList>
            <person name="Chen Y."/>
            <person name="Shah S."/>
            <person name="Dougan E. K."/>
            <person name="Thang M."/>
            <person name="Chan C."/>
        </authorList>
    </citation>
    <scope>NUCLEOTIDE SEQUENCE [LARGE SCALE GENOMIC DNA]</scope>
</reference>
<gene>
    <name evidence="2" type="ORF">C1SCF055_LOCUS31414</name>
</gene>
<proteinExistence type="predicted"/>
<dbReference type="EMBL" id="CAMXCT030003669">
    <property type="protein sequence ID" value="CAL4793022.1"/>
    <property type="molecule type" value="Genomic_DNA"/>
</dbReference>
<dbReference type="Proteomes" id="UP001152797">
    <property type="component" value="Unassembled WGS sequence"/>
</dbReference>
<dbReference type="EMBL" id="CAMXCT020003669">
    <property type="protein sequence ID" value="CAL1159085.1"/>
    <property type="molecule type" value="Genomic_DNA"/>
</dbReference>
<protein>
    <submittedName>
        <fullName evidence="2">Uncharacterized protein</fullName>
    </submittedName>
</protein>
<evidence type="ECO:0000313" key="4">
    <source>
        <dbReference type="Proteomes" id="UP001152797"/>
    </source>
</evidence>
<evidence type="ECO:0000313" key="2">
    <source>
        <dbReference type="EMBL" id="CAI4005710.1"/>
    </source>
</evidence>
<dbReference type="OrthoDB" id="445192at2759"/>
<accession>A0A9P1G9A3</accession>
<keyword evidence="4" id="KW-1185">Reference proteome</keyword>
<sequence length="389" mass="43292">MVWRSKTMAAGHPFGVKASGLCSLGTFTWLYKFLRTWDEVMHDLQISRTRCDFLIPTMSPDGSFSVFEPLDYAGTTKIFRDMLLTPWKGWQGPHPLDKLQMQYTLHSMKATLLSFGPQLGSLVSDSDRLLQGHHQDPKRSLNLYGRDSVWGSLRYQQTVITEVQKGWRPKTAQHRGGQFPMVEPTVTLERFKKTAPEYNFVWLPFAPQVDPQELLQEHPTSDDVSESESDTSSSSSDSGSSSGEKPPPSGTAISKEVIETDEAVYAKHRRVTHAMVISNDGNPSRPFHCDNYWKAACGAHMLHTETTFLDDWQDGFGVNAVRNLLAVHDMAVAMCGGAHLANLKAYSAKFLGFLTQKVDPETMLRSVAAPSTSSQSPVLLSTLDCSCIE</sequence>
<comment type="caution">
    <text evidence="2">The sequence shown here is derived from an EMBL/GenBank/DDBJ whole genome shotgun (WGS) entry which is preliminary data.</text>
</comment>
<dbReference type="EMBL" id="CAMXCT010003669">
    <property type="protein sequence ID" value="CAI4005710.1"/>
    <property type="molecule type" value="Genomic_DNA"/>
</dbReference>
<feature type="compositionally biased region" description="Low complexity" evidence="1">
    <location>
        <begin position="230"/>
        <end position="244"/>
    </location>
</feature>
<name>A0A9P1G9A3_9DINO</name>
<organism evidence="2">
    <name type="scientific">Cladocopium goreaui</name>
    <dbReference type="NCBI Taxonomy" id="2562237"/>
    <lineage>
        <taxon>Eukaryota</taxon>
        <taxon>Sar</taxon>
        <taxon>Alveolata</taxon>
        <taxon>Dinophyceae</taxon>
        <taxon>Suessiales</taxon>
        <taxon>Symbiodiniaceae</taxon>
        <taxon>Cladocopium</taxon>
    </lineage>
</organism>
<evidence type="ECO:0000256" key="1">
    <source>
        <dbReference type="SAM" id="MobiDB-lite"/>
    </source>
</evidence>